<evidence type="ECO:0000313" key="3">
    <source>
        <dbReference type="EMBL" id="MCZ8377670.1"/>
    </source>
</evidence>
<gene>
    <name evidence="3" type="ORF">O6P37_02225</name>
</gene>
<organism evidence="3 4">
    <name type="scientific">Mycobacterium hippophais</name>
    <dbReference type="NCBI Taxonomy" id="3016340"/>
    <lineage>
        <taxon>Bacteria</taxon>
        <taxon>Bacillati</taxon>
        <taxon>Actinomycetota</taxon>
        <taxon>Actinomycetes</taxon>
        <taxon>Mycobacteriales</taxon>
        <taxon>Mycobacteriaceae</taxon>
        <taxon>Mycobacterium</taxon>
    </lineage>
</organism>
<proteinExistence type="predicted"/>
<evidence type="ECO:0000256" key="2">
    <source>
        <dbReference type="SAM" id="Phobius"/>
    </source>
</evidence>
<dbReference type="Proteomes" id="UP001142153">
    <property type="component" value="Unassembled WGS sequence"/>
</dbReference>
<dbReference type="RefSeq" id="WP_269892530.1">
    <property type="nucleotide sequence ID" value="NZ_JAPZPY010000001.1"/>
</dbReference>
<keyword evidence="2" id="KW-0472">Membrane</keyword>
<keyword evidence="4" id="KW-1185">Reference proteome</keyword>
<evidence type="ECO:0000313" key="4">
    <source>
        <dbReference type="Proteomes" id="UP001142153"/>
    </source>
</evidence>
<feature type="transmembrane region" description="Helical" evidence="2">
    <location>
        <begin position="127"/>
        <end position="148"/>
    </location>
</feature>
<accession>A0ABT4PM85</accession>
<keyword evidence="2" id="KW-0812">Transmembrane</keyword>
<comment type="caution">
    <text evidence="3">The sequence shown here is derived from an EMBL/GenBank/DDBJ whole genome shotgun (WGS) entry which is preliminary data.</text>
</comment>
<dbReference type="EMBL" id="JAPZPY010000001">
    <property type="protein sequence ID" value="MCZ8377670.1"/>
    <property type="molecule type" value="Genomic_DNA"/>
</dbReference>
<feature type="compositionally biased region" description="Pro residues" evidence="1">
    <location>
        <begin position="20"/>
        <end position="40"/>
    </location>
</feature>
<evidence type="ECO:0008006" key="5">
    <source>
        <dbReference type="Google" id="ProtNLM"/>
    </source>
</evidence>
<reference evidence="3" key="1">
    <citation type="submission" date="2022-12" db="EMBL/GenBank/DDBJ databases">
        <authorList>
            <person name="Deng Y."/>
            <person name="Zhang Y.-Q."/>
        </authorList>
    </citation>
    <scope>NUCLEOTIDE SEQUENCE</scope>
    <source>
        <strain evidence="3">CPCC 205372</strain>
    </source>
</reference>
<sequence length="154" mass="16034">MTFPPSEPPPEDYPEDGRPMGPPPGYPQGPPPGYPQGYPPPGYPQGYPYYPPPQQKSRISAGMAVLGTLLYIMVNSVLAFAAFIVGAQYRDSDAVFGGAAVMLLLIAFGGGAALLRSANPGARGVGLGLMIGWAVTSLVTVGFCTGINPELYTT</sequence>
<feature type="transmembrane region" description="Helical" evidence="2">
    <location>
        <begin position="64"/>
        <end position="89"/>
    </location>
</feature>
<keyword evidence="2" id="KW-1133">Transmembrane helix</keyword>
<feature type="region of interest" description="Disordered" evidence="1">
    <location>
        <begin position="1"/>
        <end position="40"/>
    </location>
</feature>
<name>A0ABT4PM85_9MYCO</name>
<feature type="transmembrane region" description="Helical" evidence="2">
    <location>
        <begin position="95"/>
        <end position="115"/>
    </location>
</feature>
<evidence type="ECO:0000256" key="1">
    <source>
        <dbReference type="SAM" id="MobiDB-lite"/>
    </source>
</evidence>
<protein>
    <recommendedName>
        <fullName evidence="5">DUF4190 domain-containing protein</fullName>
    </recommendedName>
</protein>